<evidence type="ECO:0000313" key="2">
    <source>
        <dbReference type="Proteomes" id="UP000636709"/>
    </source>
</evidence>
<organism evidence="1 2">
    <name type="scientific">Digitaria exilis</name>
    <dbReference type="NCBI Taxonomy" id="1010633"/>
    <lineage>
        <taxon>Eukaryota</taxon>
        <taxon>Viridiplantae</taxon>
        <taxon>Streptophyta</taxon>
        <taxon>Embryophyta</taxon>
        <taxon>Tracheophyta</taxon>
        <taxon>Spermatophyta</taxon>
        <taxon>Magnoliopsida</taxon>
        <taxon>Liliopsida</taxon>
        <taxon>Poales</taxon>
        <taxon>Poaceae</taxon>
        <taxon>PACMAD clade</taxon>
        <taxon>Panicoideae</taxon>
        <taxon>Panicodae</taxon>
        <taxon>Paniceae</taxon>
        <taxon>Anthephorinae</taxon>
        <taxon>Digitaria</taxon>
    </lineage>
</organism>
<comment type="caution">
    <text evidence="1">The sequence shown here is derived from an EMBL/GenBank/DDBJ whole genome shotgun (WGS) entry which is preliminary data.</text>
</comment>
<reference evidence="1" key="1">
    <citation type="submission" date="2020-07" db="EMBL/GenBank/DDBJ databases">
        <title>Genome sequence and genetic diversity analysis of an under-domesticated orphan crop, white fonio (Digitaria exilis).</title>
        <authorList>
            <person name="Bennetzen J.L."/>
            <person name="Chen S."/>
            <person name="Ma X."/>
            <person name="Wang X."/>
            <person name="Yssel A.E.J."/>
            <person name="Chaluvadi S.R."/>
            <person name="Johnson M."/>
            <person name="Gangashetty P."/>
            <person name="Hamidou F."/>
            <person name="Sanogo M.D."/>
            <person name="Zwaenepoel A."/>
            <person name="Wallace J."/>
            <person name="Van De Peer Y."/>
            <person name="Van Deynze A."/>
        </authorList>
    </citation>
    <scope>NUCLEOTIDE SEQUENCE</scope>
    <source>
        <tissue evidence="1">Leaves</tissue>
    </source>
</reference>
<name>A0A835ATU7_9POAL</name>
<proteinExistence type="predicted"/>
<dbReference type="AlphaFoldDB" id="A0A835ATU7"/>
<evidence type="ECO:0000313" key="1">
    <source>
        <dbReference type="EMBL" id="KAF8672978.1"/>
    </source>
</evidence>
<keyword evidence="2" id="KW-1185">Reference proteome</keyword>
<sequence length="125" mass="14181">MKNLCKTKFLKLKLGFAMGEIAIEGKKKKRQGKLLSDTLMCNLEHLEVDGQYIPGSAVAVTIANLLQCCPVLRDLRLKLNMVDHDSVRRGRAPDAMFKTISLQRKSEQDARKSADHFARRRNLEV</sequence>
<accession>A0A835ATU7</accession>
<dbReference type="EMBL" id="JACEFO010002210">
    <property type="protein sequence ID" value="KAF8672978.1"/>
    <property type="molecule type" value="Genomic_DNA"/>
</dbReference>
<gene>
    <name evidence="1" type="ORF">HU200_049046</name>
</gene>
<protein>
    <submittedName>
        <fullName evidence="1">Uncharacterized protein</fullName>
    </submittedName>
</protein>
<dbReference type="Proteomes" id="UP000636709">
    <property type="component" value="Unassembled WGS sequence"/>
</dbReference>